<feature type="transmembrane region" description="Helical" evidence="2">
    <location>
        <begin position="74"/>
        <end position="94"/>
    </location>
</feature>
<keyword evidence="2" id="KW-1133">Transmembrane helix</keyword>
<evidence type="ECO:0000313" key="4">
    <source>
        <dbReference type="Proteomes" id="UP000278962"/>
    </source>
</evidence>
<name>A0A660KZD4_9ACTN</name>
<proteinExistence type="predicted"/>
<dbReference type="OrthoDB" id="5241916at2"/>
<evidence type="ECO:0000256" key="1">
    <source>
        <dbReference type="SAM" id="MobiDB-lite"/>
    </source>
</evidence>
<reference evidence="3 4" key="1">
    <citation type="submission" date="2018-10" db="EMBL/GenBank/DDBJ databases">
        <title>Genomic Encyclopedia of Archaeal and Bacterial Type Strains, Phase II (KMG-II): from individual species to whole genera.</title>
        <authorList>
            <person name="Goeker M."/>
        </authorList>
    </citation>
    <scope>NUCLEOTIDE SEQUENCE [LARGE SCALE GENOMIC DNA]</scope>
    <source>
        <strain evidence="3 4">DSM 14954</strain>
    </source>
</reference>
<feature type="transmembrane region" description="Helical" evidence="2">
    <location>
        <begin position="140"/>
        <end position="159"/>
    </location>
</feature>
<dbReference type="Proteomes" id="UP000278962">
    <property type="component" value="Unassembled WGS sequence"/>
</dbReference>
<protein>
    <submittedName>
        <fullName evidence="3">Uncharacterized protein</fullName>
    </submittedName>
</protein>
<dbReference type="EMBL" id="RBIL01000002">
    <property type="protein sequence ID" value="RKQ86528.1"/>
    <property type="molecule type" value="Genomic_DNA"/>
</dbReference>
<evidence type="ECO:0000313" key="3">
    <source>
        <dbReference type="EMBL" id="RKQ86528.1"/>
    </source>
</evidence>
<comment type="caution">
    <text evidence="3">The sequence shown here is derived from an EMBL/GenBank/DDBJ whole genome shotgun (WGS) entry which is preliminary data.</text>
</comment>
<sequence length="255" mass="27529">MILTAGLLALITGLAYTALGVITGYELVRHRDRGFSHFGGAFFVMAWTCGPHHLVHAVRHLINGEAAHLPHVSALALGLVPGLVFIGLRVEAAFGGRGDRLIVRTPLWLTALPVLMAAAAGATLWEGLRHAWTMGVDLRVLIPSVFLFACYTLVGLFTARTQLARRPLLGGWSLSGIAMSGVFLTCAGSHLLAGLMVTADPWSVALDNIGVPAAIYFLWTVHRLHKGSVRDWNRRPLVGRPAPQGRRSPWAEQTT</sequence>
<accession>A0A660KZD4</accession>
<dbReference type="AlphaFoldDB" id="A0A660KZD4"/>
<feature type="transmembrane region" description="Helical" evidence="2">
    <location>
        <begin position="35"/>
        <end position="54"/>
    </location>
</feature>
<dbReference type="RefSeq" id="WP_121254338.1">
    <property type="nucleotide sequence ID" value="NZ_RBIL01000002.1"/>
</dbReference>
<keyword evidence="4" id="KW-1185">Reference proteome</keyword>
<feature type="transmembrane region" description="Helical" evidence="2">
    <location>
        <begin position="202"/>
        <end position="221"/>
    </location>
</feature>
<gene>
    <name evidence="3" type="ORF">C8N24_4541</name>
</gene>
<feature type="transmembrane region" description="Helical" evidence="2">
    <location>
        <begin position="106"/>
        <end position="128"/>
    </location>
</feature>
<feature type="transmembrane region" description="Helical" evidence="2">
    <location>
        <begin position="171"/>
        <end position="196"/>
    </location>
</feature>
<keyword evidence="2" id="KW-0812">Transmembrane</keyword>
<organism evidence="3 4">
    <name type="scientific">Solirubrobacter pauli</name>
    <dbReference type="NCBI Taxonomy" id="166793"/>
    <lineage>
        <taxon>Bacteria</taxon>
        <taxon>Bacillati</taxon>
        <taxon>Actinomycetota</taxon>
        <taxon>Thermoleophilia</taxon>
        <taxon>Solirubrobacterales</taxon>
        <taxon>Solirubrobacteraceae</taxon>
        <taxon>Solirubrobacter</taxon>
    </lineage>
</organism>
<feature type="region of interest" description="Disordered" evidence="1">
    <location>
        <begin position="236"/>
        <end position="255"/>
    </location>
</feature>
<evidence type="ECO:0000256" key="2">
    <source>
        <dbReference type="SAM" id="Phobius"/>
    </source>
</evidence>
<keyword evidence="2" id="KW-0472">Membrane</keyword>
<feature type="transmembrane region" description="Helical" evidence="2">
    <location>
        <begin position="6"/>
        <end position="28"/>
    </location>
</feature>